<reference evidence="1" key="1">
    <citation type="submission" date="2019-04" db="EMBL/GenBank/DDBJ databases">
        <authorList>
            <consortium name="Science for Life Laboratories"/>
        </authorList>
    </citation>
    <scope>NUCLEOTIDE SEQUENCE</scope>
    <source>
        <strain evidence="1">MBLW1</strain>
    </source>
</reference>
<proteinExistence type="predicted"/>
<dbReference type="Proteomes" id="UP000464378">
    <property type="component" value="Chromosome"/>
</dbReference>
<dbReference type="EMBL" id="LR593887">
    <property type="protein sequence ID" value="VTS04852.1"/>
    <property type="molecule type" value="Genomic_DNA"/>
</dbReference>
<evidence type="ECO:0000313" key="1">
    <source>
        <dbReference type="EMBL" id="VIP03742.1"/>
    </source>
</evidence>
<sequence>MGHLDEFIVQALRNRARQGDSVAQMFKEVQRRLGGNDAHIVEILAYFRHSFCLSLNESKPIAELSRSEGRQISDEALLEELVGPEIKKHRNEWDVPVA</sequence>
<protein>
    <submittedName>
        <fullName evidence="1">Uncharacterized protein</fullName>
    </submittedName>
</protein>
<evidence type="ECO:0000313" key="2">
    <source>
        <dbReference type="Proteomes" id="UP000464378"/>
    </source>
</evidence>
<name>A0A6C2YS91_9BACT</name>
<accession>A0A6C2YS91</accession>
<gene>
    <name evidence="1" type="ORF">GMBLW1_02180</name>
</gene>
<dbReference type="AlphaFoldDB" id="A0A6C2YS91"/>
<keyword evidence="2" id="KW-1185">Reference proteome</keyword>
<dbReference type="KEGG" id="tim:GMBLW1_02180"/>
<dbReference type="EMBL" id="LR586016">
    <property type="protein sequence ID" value="VIP03742.1"/>
    <property type="molecule type" value="Genomic_DNA"/>
</dbReference>
<organism evidence="1">
    <name type="scientific">Tuwongella immobilis</name>
    <dbReference type="NCBI Taxonomy" id="692036"/>
    <lineage>
        <taxon>Bacteria</taxon>
        <taxon>Pseudomonadati</taxon>
        <taxon>Planctomycetota</taxon>
        <taxon>Planctomycetia</taxon>
        <taxon>Gemmatales</taxon>
        <taxon>Gemmataceae</taxon>
        <taxon>Tuwongella</taxon>
    </lineage>
</organism>
<dbReference type="InParanoid" id="A0A6C2YS91"/>
<dbReference type="RefSeq" id="WP_162658900.1">
    <property type="nucleotide sequence ID" value="NZ_LR593887.1"/>
</dbReference>